<dbReference type="InterPro" id="IPR036085">
    <property type="entry name" value="PAZ_dom_sf"/>
</dbReference>
<dbReference type="PROSITE" id="PS50821">
    <property type="entry name" value="PAZ"/>
    <property type="match status" value="1"/>
</dbReference>
<dbReference type="Pfam" id="PF02170">
    <property type="entry name" value="PAZ"/>
    <property type="match status" value="1"/>
</dbReference>
<evidence type="ECO:0000313" key="4">
    <source>
        <dbReference type="EMBL" id="KAK1892726.1"/>
    </source>
</evidence>
<dbReference type="GO" id="GO:0031047">
    <property type="term" value="P:regulatory ncRNA-mediated gene silencing"/>
    <property type="evidence" value="ECO:0007669"/>
    <property type="project" value="UniProtKB-KW"/>
</dbReference>
<dbReference type="SUPFAM" id="SSF101690">
    <property type="entry name" value="PAZ domain"/>
    <property type="match status" value="1"/>
</dbReference>
<accession>A0AAD9C1Q5</accession>
<comment type="caution">
    <text evidence="4">The sequence shown here is derived from an EMBL/GenBank/DDBJ whole genome shotgun (WGS) entry which is preliminary data.</text>
</comment>
<organism evidence="4 5">
    <name type="scientific">Dissostichus eleginoides</name>
    <name type="common">Patagonian toothfish</name>
    <name type="synonym">Dissostichus amissus</name>
    <dbReference type="NCBI Taxonomy" id="100907"/>
    <lineage>
        <taxon>Eukaryota</taxon>
        <taxon>Metazoa</taxon>
        <taxon>Chordata</taxon>
        <taxon>Craniata</taxon>
        <taxon>Vertebrata</taxon>
        <taxon>Euteleostomi</taxon>
        <taxon>Actinopterygii</taxon>
        <taxon>Neopterygii</taxon>
        <taxon>Teleostei</taxon>
        <taxon>Neoteleostei</taxon>
        <taxon>Acanthomorphata</taxon>
        <taxon>Eupercaria</taxon>
        <taxon>Perciformes</taxon>
        <taxon>Notothenioidei</taxon>
        <taxon>Nototheniidae</taxon>
        <taxon>Dissostichus</taxon>
    </lineage>
</organism>
<keyword evidence="1" id="KW-0694">RNA-binding</keyword>
<proteinExistence type="predicted"/>
<keyword evidence="5" id="KW-1185">Reference proteome</keyword>
<evidence type="ECO:0000256" key="2">
    <source>
        <dbReference type="ARBA" id="ARBA00023158"/>
    </source>
</evidence>
<protein>
    <submittedName>
        <fullName evidence="4">Piwi-like protein 2</fullName>
    </submittedName>
</protein>
<dbReference type="GO" id="GO:0003723">
    <property type="term" value="F:RNA binding"/>
    <property type="evidence" value="ECO:0007669"/>
    <property type="project" value="UniProtKB-KW"/>
</dbReference>
<reference evidence="4" key="1">
    <citation type="submission" date="2023-04" db="EMBL/GenBank/DDBJ databases">
        <title>Chromosome-level genome of Chaenocephalus aceratus.</title>
        <authorList>
            <person name="Park H."/>
        </authorList>
    </citation>
    <scope>NUCLEOTIDE SEQUENCE</scope>
    <source>
        <strain evidence="4">DE</strain>
        <tissue evidence="4">Muscle</tissue>
    </source>
</reference>
<feature type="domain" description="PAZ" evidence="3">
    <location>
        <begin position="6"/>
        <end position="67"/>
    </location>
</feature>
<dbReference type="EMBL" id="JASDAP010000013">
    <property type="protein sequence ID" value="KAK1892726.1"/>
    <property type="molecule type" value="Genomic_DNA"/>
</dbReference>
<evidence type="ECO:0000313" key="5">
    <source>
        <dbReference type="Proteomes" id="UP001228049"/>
    </source>
</evidence>
<name>A0AAD9C1Q5_DISEL</name>
<dbReference type="InterPro" id="IPR003100">
    <property type="entry name" value="PAZ_dom"/>
</dbReference>
<dbReference type="AlphaFoldDB" id="A0AAD9C1Q5"/>
<dbReference type="Proteomes" id="UP001228049">
    <property type="component" value="Unassembled WGS sequence"/>
</dbReference>
<evidence type="ECO:0000256" key="1">
    <source>
        <dbReference type="ARBA" id="ARBA00022884"/>
    </source>
</evidence>
<gene>
    <name evidence="4" type="ORF">KUDE01_007800</name>
</gene>
<dbReference type="Gene3D" id="2.170.260.10">
    <property type="entry name" value="paz domain"/>
    <property type="match status" value="1"/>
</dbReference>
<sequence>MSSRNVMYRDCTEYFQDECIKELIGNIVITRYNNRTYRIDSIEWDKSPKDTFTLMDGTQTTFVEYYR</sequence>
<evidence type="ECO:0000259" key="3">
    <source>
        <dbReference type="PROSITE" id="PS50821"/>
    </source>
</evidence>
<keyword evidence="2" id="KW-0943">RNA-mediated gene silencing</keyword>